<dbReference type="SMART" id="SM01008">
    <property type="entry name" value="Ald_Xan_dh_C"/>
    <property type="match status" value="1"/>
</dbReference>
<dbReference type="eggNOG" id="COG1529">
    <property type="taxonomic scope" value="Bacteria"/>
</dbReference>
<evidence type="ECO:0000259" key="3">
    <source>
        <dbReference type="SMART" id="SM01008"/>
    </source>
</evidence>
<dbReference type="AlphaFoldDB" id="Q6AMH1"/>
<keyword evidence="5" id="KW-1185">Reference proteome</keyword>
<proteinExistence type="predicted"/>
<dbReference type="STRING" id="177439.DP1725"/>
<dbReference type="EMBL" id="CR522870">
    <property type="protein sequence ID" value="CAG36454.1"/>
    <property type="molecule type" value="Genomic_DNA"/>
</dbReference>
<gene>
    <name evidence="4" type="ordered locus">DP1725</name>
</gene>
<dbReference type="InterPro" id="IPR016208">
    <property type="entry name" value="Ald_Oxase/xanthine_DH-like"/>
</dbReference>
<dbReference type="GO" id="GO:0016491">
    <property type="term" value="F:oxidoreductase activity"/>
    <property type="evidence" value="ECO:0007669"/>
    <property type="project" value="UniProtKB-KW"/>
</dbReference>
<evidence type="ECO:0000313" key="4">
    <source>
        <dbReference type="EMBL" id="CAG36454.1"/>
    </source>
</evidence>
<evidence type="ECO:0000313" key="5">
    <source>
        <dbReference type="Proteomes" id="UP000000602"/>
    </source>
</evidence>
<evidence type="ECO:0000256" key="1">
    <source>
        <dbReference type="ARBA" id="ARBA00022505"/>
    </source>
</evidence>
<dbReference type="HOGENOM" id="CLU_001681_2_1_7"/>
<dbReference type="Proteomes" id="UP000000602">
    <property type="component" value="Chromosome"/>
</dbReference>
<name>Q6AMH1_DESPS</name>
<dbReference type="PANTHER" id="PTHR11908:SF132">
    <property type="entry name" value="ALDEHYDE OXIDASE 1-RELATED"/>
    <property type="match status" value="1"/>
</dbReference>
<dbReference type="InterPro" id="IPR000674">
    <property type="entry name" value="Ald_Oxase/Xan_DH_a/b"/>
</dbReference>
<feature type="domain" description="Aldehyde oxidase/xanthine dehydrogenase a/b hammerhead" evidence="3">
    <location>
        <begin position="26"/>
        <end position="119"/>
    </location>
</feature>
<dbReference type="SUPFAM" id="SSF54665">
    <property type="entry name" value="CO dehydrogenase molybdoprotein N-domain-like"/>
    <property type="match status" value="1"/>
</dbReference>
<dbReference type="PANTHER" id="PTHR11908">
    <property type="entry name" value="XANTHINE DEHYDROGENASE"/>
    <property type="match status" value="1"/>
</dbReference>
<evidence type="ECO:0000256" key="2">
    <source>
        <dbReference type="ARBA" id="ARBA00023002"/>
    </source>
</evidence>
<organism evidence="4 5">
    <name type="scientific">Desulfotalea psychrophila (strain LSv54 / DSM 12343)</name>
    <dbReference type="NCBI Taxonomy" id="177439"/>
    <lineage>
        <taxon>Bacteria</taxon>
        <taxon>Pseudomonadati</taxon>
        <taxon>Thermodesulfobacteriota</taxon>
        <taxon>Desulfobulbia</taxon>
        <taxon>Desulfobulbales</taxon>
        <taxon>Desulfocapsaceae</taxon>
        <taxon>Desulfotalea</taxon>
    </lineage>
</organism>
<sequence>MGRSKMSKLRSIAVPVRQKDGRARVTGEAKYYADYLFQGMLQTRILRSPYPSADIISINIEKAEAIAGVRLIMTHENFPKAFRGSLYYVGDLVAAVIADTKEIAEAARALIEVEYDKKKAVLSLEDAIKPGAPQVFAGEDNCHDWEFHAQLSDQDPETGLYKTKTPSDYNGFGDIEQGFAESDVIVEMKDLKYAYTKSPAMETRGCTVNYDGARLQVYTHSQGMHDEKYSLAQALGIGSDKVNYISPYTGSSFGGKNSNVLDRNLPSHYLLIASLACLQLKKAVHCAYSREEEMICSWSRGSQADVKIGFKKDGTMVAMDYSHWQETGAGGDKYPAKNAMLATGAVLYSHNCKHLRGKIRYVNTNRFPAVGWQGYGAPEGTYAVEVTMDVAAEKLGMDPIEIRKKNCMRTGDIDAGWDPLEYKSAYVSSAAIRECLDIGAERLDWQNSWQHPSKKSGRIRSGMGVGIFAMGAGRPGVGNSSEAMVKIFPDGSAALVCAIADIGQGQHTVQCQITAEVLGLPYEKVGIVCQDTDSTPFATLVANSCGTWIQGWATYEAALDAKRQLLKIAAPILNVQAEELALSEQGIYVVAEPERLISFAEAFGSIGHYGGRHEIIGYYCNNSPHDRCLKDGKKDEVYIPKEKGAQFVSLDIDTETGMMDNVKVYMIQDVGKALNPKIVEGQLLTCRHGVENAMLGNDCIVDKRNGWLMTPNFIDYRPATSLDCDVVPIIVENPGDPTHPFGATACGEGAACPSLAAFSNAIYNAIGVRLIETPFTPDKILNALGKIKGRKK</sequence>
<dbReference type="InterPro" id="IPR036856">
    <property type="entry name" value="Ald_Oxase/Xan_DH_a/b_sf"/>
</dbReference>
<dbReference type="Pfam" id="PF20256">
    <property type="entry name" value="MoCoBD_2"/>
    <property type="match status" value="1"/>
</dbReference>
<dbReference type="InterPro" id="IPR037165">
    <property type="entry name" value="AldOxase/xan_DH_Mopterin-bd_sf"/>
</dbReference>
<dbReference type="GO" id="GO:0005506">
    <property type="term" value="F:iron ion binding"/>
    <property type="evidence" value="ECO:0007669"/>
    <property type="project" value="InterPro"/>
</dbReference>
<accession>Q6AMH1</accession>
<reference evidence="5" key="1">
    <citation type="journal article" date="2004" name="Environ. Microbiol.">
        <title>The genome of Desulfotalea psychrophila, a sulfate-reducing bacterium from permanently cold Arctic sediments.</title>
        <authorList>
            <person name="Rabus R."/>
            <person name="Ruepp A."/>
            <person name="Frickey T."/>
            <person name="Rattei T."/>
            <person name="Fartmann B."/>
            <person name="Stark M."/>
            <person name="Bauer M."/>
            <person name="Zibat A."/>
            <person name="Lombardot T."/>
            <person name="Becker I."/>
            <person name="Amann J."/>
            <person name="Gellner K."/>
            <person name="Teeling H."/>
            <person name="Leuschner W.D."/>
            <person name="Gloeckner F.-O."/>
            <person name="Lupas A.N."/>
            <person name="Amann R."/>
            <person name="Klenk H.-P."/>
        </authorList>
    </citation>
    <scope>NUCLEOTIDE SEQUENCE [LARGE SCALE GENOMIC DNA]</scope>
    <source>
        <strain evidence="5">DSM 12343 / LSv54</strain>
    </source>
</reference>
<keyword evidence="2" id="KW-0560">Oxidoreductase</keyword>
<keyword evidence="1" id="KW-0500">Molybdenum</keyword>
<dbReference type="Gene3D" id="3.90.1170.50">
    <property type="entry name" value="Aldehyde oxidase/xanthine dehydrogenase, a/b hammerhead"/>
    <property type="match status" value="1"/>
</dbReference>
<dbReference type="Gene3D" id="3.30.365.10">
    <property type="entry name" value="Aldehyde oxidase/xanthine dehydrogenase, molybdopterin binding domain"/>
    <property type="match status" value="4"/>
</dbReference>
<dbReference type="KEGG" id="dps:DP1725"/>
<dbReference type="InterPro" id="IPR008274">
    <property type="entry name" value="AldOxase/xan_DH_MoCoBD1"/>
</dbReference>
<dbReference type="Pfam" id="PF01315">
    <property type="entry name" value="Ald_Xan_dh_C"/>
    <property type="match status" value="1"/>
</dbReference>
<dbReference type="InterPro" id="IPR046867">
    <property type="entry name" value="AldOxase/xan_DH_MoCoBD2"/>
</dbReference>
<dbReference type="Pfam" id="PF02738">
    <property type="entry name" value="MoCoBD_1"/>
    <property type="match status" value="1"/>
</dbReference>
<protein>
    <submittedName>
        <fullName evidence="4">Probable oxidoreductase</fullName>
    </submittedName>
</protein>
<dbReference type="SUPFAM" id="SSF56003">
    <property type="entry name" value="Molybdenum cofactor-binding domain"/>
    <property type="match status" value="1"/>
</dbReference>